<dbReference type="AlphaFoldDB" id="A0AAE0E1L7"/>
<accession>A0AAE0E1L7</accession>
<gene>
    <name evidence="1" type="ORF">Dsin_022927</name>
</gene>
<sequence>MLGNVQAMTLVGWRICKLYEMCKMTSGQASLAKPTRMDISRHSTFRTRIQRVMHIDEGRRRLSTAEITTKGAASEYKVRIMCRCMCGEPFKFLGGNTTGFQFSSTVTVSCSCGSTFELEAGGLKHGFRVDE</sequence>
<organism evidence="1 2">
    <name type="scientific">Dipteronia sinensis</name>
    <dbReference type="NCBI Taxonomy" id="43782"/>
    <lineage>
        <taxon>Eukaryota</taxon>
        <taxon>Viridiplantae</taxon>
        <taxon>Streptophyta</taxon>
        <taxon>Embryophyta</taxon>
        <taxon>Tracheophyta</taxon>
        <taxon>Spermatophyta</taxon>
        <taxon>Magnoliopsida</taxon>
        <taxon>eudicotyledons</taxon>
        <taxon>Gunneridae</taxon>
        <taxon>Pentapetalae</taxon>
        <taxon>rosids</taxon>
        <taxon>malvids</taxon>
        <taxon>Sapindales</taxon>
        <taxon>Sapindaceae</taxon>
        <taxon>Hippocastanoideae</taxon>
        <taxon>Acereae</taxon>
        <taxon>Dipteronia</taxon>
    </lineage>
</organism>
<reference evidence="1" key="1">
    <citation type="journal article" date="2023" name="Plant J.">
        <title>Genome sequences and population genomics provide insights into the demographic history, inbreeding, and mutation load of two 'living fossil' tree species of Dipteronia.</title>
        <authorList>
            <person name="Feng Y."/>
            <person name="Comes H.P."/>
            <person name="Chen J."/>
            <person name="Zhu S."/>
            <person name="Lu R."/>
            <person name="Zhang X."/>
            <person name="Li P."/>
            <person name="Qiu J."/>
            <person name="Olsen K.M."/>
            <person name="Qiu Y."/>
        </authorList>
    </citation>
    <scope>NUCLEOTIDE SEQUENCE</scope>
    <source>
        <strain evidence="1">NBL</strain>
    </source>
</reference>
<keyword evidence="2" id="KW-1185">Reference proteome</keyword>
<evidence type="ECO:0000313" key="2">
    <source>
        <dbReference type="Proteomes" id="UP001281410"/>
    </source>
</evidence>
<protein>
    <submittedName>
        <fullName evidence="1">Uncharacterized protein</fullName>
    </submittedName>
</protein>
<proteinExistence type="predicted"/>
<dbReference type="Proteomes" id="UP001281410">
    <property type="component" value="Unassembled WGS sequence"/>
</dbReference>
<name>A0AAE0E1L7_9ROSI</name>
<evidence type="ECO:0000313" key="1">
    <source>
        <dbReference type="EMBL" id="KAK3199512.1"/>
    </source>
</evidence>
<comment type="caution">
    <text evidence="1">The sequence shown here is derived from an EMBL/GenBank/DDBJ whole genome shotgun (WGS) entry which is preliminary data.</text>
</comment>
<dbReference type="EMBL" id="JANJYJ010000007">
    <property type="protein sequence ID" value="KAK3199512.1"/>
    <property type="molecule type" value="Genomic_DNA"/>
</dbReference>